<organism evidence="1 2">
    <name type="scientific">Mycolicibacter longobardus</name>
    <dbReference type="NCBI Taxonomy" id="1108812"/>
    <lineage>
        <taxon>Bacteria</taxon>
        <taxon>Bacillati</taxon>
        <taxon>Actinomycetota</taxon>
        <taxon>Actinomycetes</taxon>
        <taxon>Mycobacteriales</taxon>
        <taxon>Mycobacteriaceae</taxon>
        <taxon>Mycolicibacter</taxon>
    </lineage>
</organism>
<accession>A0A1X1YBK4</accession>
<protein>
    <submittedName>
        <fullName evidence="1">Uncharacterized protein</fullName>
    </submittedName>
</protein>
<comment type="caution">
    <text evidence="1">The sequence shown here is derived from an EMBL/GenBank/DDBJ whole genome shotgun (WGS) entry which is preliminary data.</text>
</comment>
<keyword evidence="2" id="KW-1185">Reference proteome</keyword>
<dbReference type="Proteomes" id="UP000193866">
    <property type="component" value="Unassembled WGS sequence"/>
</dbReference>
<evidence type="ECO:0000313" key="1">
    <source>
        <dbReference type="EMBL" id="ORW08483.1"/>
    </source>
</evidence>
<reference evidence="1 2" key="1">
    <citation type="submission" date="2016-01" db="EMBL/GenBank/DDBJ databases">
        <title>The new phylogeny of the genus Mycobacterium.</title>
        <authorList>
            <person name="Tarcisio F."/>
            <person name="Conor M."/>
            <person name="Antonella G."/>
            <person name="Elisabetta G."/>
            <person name="Giulia F.S."/>
            <person name="Sara T."/>
            <person name="Anna F."/>
            <person name="Clotilde B."/>
            <person name="Roberto B."/>
            <person name="Veronica D.S."/>
            <person name="Fabio R."/>
            <person name="Monica P."/>
            <person name="Olivier J."/>
            <person name="Enrico T."/>
            <person name="Nicola S."/>
        </authorList>
    </citation>
    <scope>NUCLEOTIDE SEQUENCE [LARGE SCALE GENOMIC DNA]</scope>
    <source>
        <strain evidence="1 2">DSM 45394</strain>
    </source>
</reference>
<evidence type="ECO:0000313" key="2">
    <source>
        <dbReference type="Proteomes" id="UP000193866"/>
    </source>
</evidence>
<dbReference type="AlphaFoldDB" id="A0A1X1YBK4"/>
<gene>
    <name evidence="1" type="ORF">AWC16_18970</name>
</gene>
<dbReference type="STRING" id="1108812.AWC16_18970"/>
<dbReference type="EMBL" id="LQPG01000035">
    <property type="protein sequence ID" value="ORW08483.1"/>
    <property type="molecule type" value="Genomic_DNA"/>
</dbReference>
<proteinExistence type="predicted"/>
<name>A0A1X1YBK4_9MYCO</name>
<sequence>MTPLSNAVVETGAGQRNSLASLVAQNESRAQRAADREAERIAALGDLTAYGVAQPLRAAAEVRRDHRSLTYRQAGALLGVSKDTFAGRVRRFWQAIDAAPTPSRLPGVGAIPA</sequence>